<dbReference type="SUPFAM" id="SSF46689">
    <property type="entry name" value="Homeodomain-like"/>
    <property type="match status" value="1"/>
</dbReference>
<dbReference type="EMBL" id="BNJG01000002">
    <property type="protein sequence ID" value="GHO58038.1"/>
    <property type="molecule type" value="Genomic_DNA"/>
</dbReference>
<protein>
    <recommendedName>
        <fullName evidence="5">HTH tetR-type domain-containing protein</fullName>
    </recommendedName>
</protein>
<evidence type="ECO:0000259" key="5">
    <source>
        <dbReference type="PROSITE" id="PS50977"/>
    </source>
</evidence>
<keyword evidence="1" id="KW-0805">Transcription regulation</keyword>
<gene>
    <name evidence="6" type="ORF">KSB_65130</name>
</gene>
<accession>A0ABQ3UZF1</accession>
<dbReference type="PANTHER" id="PTHR30055">
    <property type="entry name" value="HTH-TYPE TRANSCRIPTIONAL REGULATOR RUTR"/>
    <property type="match status" value="1"/>
</dbReference>
<evidence type="ECO:0000256" key="3">
    <source>
        <dbReference type="ARBA" id="ARBA00023163"/>
    </source>
</evidence>
<feature type="DNA-binding region" description="H-T-H motif" evidence="4">
    <location>
        <begin position="28"/>
        <end position="47"/>
    </location>
</feature>
<dbReference type="Proteomes" id="UP000654345">
    <property type="component" value="Unassembled WGS sequence"/>
</dbReference>
<dbReference type="RefSeq" id="WP_201374311.1">
    <property type="nucleotide sequence ID" value="NZ_BNJG01000002.1"/>
</dbReference>
<dbReference type="PROSITE" id="PS50977">
    <property type="entry name" value="HTH_TETR_2"/>
    <property type="match status" value="1"/>
</dbReference>
<dbReference type="InterPro" id="IPR036271">
    <property type="entry name" value="Tet_transcr_reg_TetR-rel_C_sf"/>
</dbReference>
<dbReference type="SUPFAM" id="SSF48498">
    <property type="entry name" value="Tetracyclin repressor-like, C-terminal domain"/>
    <property type="match status" value="1"/>
</dbReference>
<evidence type="ECO:0000313" key="7">
    <source>
        <dbReference type="Proteomes" id="UP000654345"/>
    </source>
</evidence>
<sequence length="204" mass="23144">MEAPSETRVRILTAFLKLSAERGIEATTTRAIAAEADVNEVTIFRLFKDKATLIHAVYQHFAPGRRIAAYRVAIDASHTTRAATGLRTCLTFVWDCLDEYPQLWLIGIGAYWCYPTLREELAFHPQAARNLIEQALSQAEPMLRSEVDLPTTAMSLLGLLQGMISWRYYGWLALTAEERQRRLEAAIQPLFQDPSTFATHTEER</sequence>
<dbReference type="Pfam" id="PF00440">
    <property type="entry name" value="TetR_N"/>
    <property type="match status" value="1"/>
</dbReference>
<keyword evidence="7" id="KW-1185">Reference proteome</keyword>
<name>A0ABQ3UZF1_9CHLR</name>
<keyword evidence="2 4" id="KW-0238">DNA-binding</keyword>
<evidence type="ECO:0000256" key="1">
    <source>
        <dbReference type="ARBA" id="ARBA00023015"/>
    </source>
</evidence>
<dbReference type="PANTHER" id="PTHR30055:SF234">
    <property type="entry name" value="HTH-TYPE TRANSCRIPTIONAL REGULATOR BETI"/>
    <property type="match status" value="1"/>
</dbReference>
<organism evidence="6 7">
    <name type="scientific">Ktedonobacter robiniae</name>
    <dbReference type="NCBI Taxonomy" id="2778365"/>
    <lineage>
        <taxon>Bacteria</taxon>
        <taxon>Bacillati</taxon>
        <taxon>Chloroflexota</taxon>
        <taxon>Ktedonobacteria</taxon>
        <taxon>Ktedonobacterales</taxon>
        <taxon>Ktedonobacteraceae</taxon>
        <taxon>Ktedonobacter</taxon>
    </lineage>
</organism>
<dbReference type="Gene3D" id="1.10.357.10">
    <property type="entry name" value="Tetracycline Repressor, domain 2"/>
    <property type="match status" value="1"/>
</dbReference>
<proteinExistence type="predicted"/>
<dbReference type="InterPro" id="IPR009057">
    <property type="entry name" value="Homeodomain-like_sf"/>
</dbReference>
<dbReference type="InterPro" id="IPR001647">
    <property type="entry name" value="HTH_TetR"/>
</dbReference>
<comment type="caution">
    <text evidence="6">The sequence shown here is derived from an EMBL/GenBank/DDBJ whole genome shotgun (WGS) entry which is preliminary data.</text>
</comment>
<evidence type="ECO:0000256" key="2">
    <source>
        <dbReference type="ARBA" id="ARBA00023125"/>
    </source>
</evidence>
<evidence type="ECO:0000313" key="6">
    <source>
        <dbReference type="EMBL" id="GHO58038.1"/>
    </source>
</evidence>
<feature type="domain" description="HTH tetR-type" evidence="5">
    <location>
        <begin position="5"/>
        <end position="65"/>
    </location>
</feature>
<reference evidence="6 7" key="1">
    <citation type="journal article" date="2021" name="Int. J. Syst. Evol. Microbiol.">
        <title>Reticulibacter mediterranei gen. nov., sp. nov., within the new family Reticulibacteraceae fam. nov., and Ktedonospora formicarum gen. nov., sp. nov., Ktedonobacter robiniae sp. nov., Dictyobacter formicarum sp. nov. and Dictyobacter arantiisoli sp. nov., belonging to the class Ktedonobacteria.</title>
        <authorList>
            <person name="Yabe S."/>
            <person name="Zheng Y."/>
            <person name="Wang C.M."/>
            <person name="Sakai Y."/>
            <person name="Abe K."/>
            <person name="Yokota A."/>
            <person name="Donadio S."/>
            <person name="Cavaletti L."/>
            <person name="Monciardini P."/>
        </authorList>
    </citation>
    <scope>NUCLEOTIDE SEQUENCE [LARGE SCALE GENOMIC DNA]</scope>
    <source>
        <strain evidence="6 7">SOSP1-30</strain>
    </source>
</reference>
<evidence type="ECO:0000256" key="4">
    <source>
        <dbReference type="PROSITE-ProRule" id="PRU00335"/>
    </source>
</evidence>
<dbReference type="InterPro" id="IPR050109">
    <property type="entry name" value="HTH-type_TetR-like_transc_reg"/>
</dbReference>
<keyword evidence="3" id="KW-0804">Transcription</keyword>